<organism evidence="8 9">
    <name type="scientific">Roseateles amylovorans</name>
    <dbReference type="NCBI Taxonomy" id="2978473"/>
    <lineage>
        <taxon>Bacteria</taxon>
        <taxon>Pseudomonadati</taxon>
        <taxon>Pseudomonadota</taxon>
        <taxon>Betaproteobacteria</taxon>
        <taxon>Burkholderiales</taxon>
        <taxon>Sphaerotilaceae</taxon>
        <taxon>Roseateles</taxon>
    </lineage>
</organism>
<evidence type="ECO:0000259" key="7">
    <source>
        <dbReference type="PROSITE" id="PS51198"/>
    </source>
</evidence>
<dbReference type="InterPro" id="IPR014016">
    <property type="entry name" value="UvrD-like_ATP-bd"/>
</dbReference>
<dbReference type="Pfam" id="PF00580">
    <property type="entry name" value="UvrD-helicase"/>
    <property type="match status" value="2"/>
</dbReference>
<evidence type="ECO:0000313" key="9">
    <source>
        <dbReference type="Proteomes" id="UP001064933"/>
    </source>
</evidence>
<dbReference type="PROSITE" id="PS51198">
    <property type="entry name" value="UVRD_HELICASE_ATP_BIND"/>
    <property type="match status" value="1"/>
</dbReference>
<dbReference type="Gene3D" id="3.40.50.300">
    <property type="entry name" value="P-loop containing nucleotide triphosphate hydrolases"/>
    <property type="match status" value="2"/>
</dbReference>
<feature type="domain" description="UvrD-like helicase ATP-binding" evidence="7">
    <location>
        <begin position="2"/>
        <end position="277"/>
    </location>
</feature>
<reference evidence="8" key="1">
    <citation type="submission" date="2022-10" db="EMBL/GenBank/DDBJ databases">
        <title>Characterization and whole genome sequencing of a new Roseateles species, isolated from fresh water.</title>
        <authorList>
            <person name="Guliayeva D.Y."/>
            <person name="Akhremchuk A.E."/>
            <person name="Sikolenko M.A."/>
            <person name="Valentovich L.N."/>
            <person name="Sidarenka A.V."/>
        </authorList>
    </citation>
    <scope>NUCLEOTIDE SEQUENCE</scope>
    <source>
        <strain evidence="8">BIM B-1768</strain>
    </source>
</reference>
<keyword evidence="2 6" id="KW-0378">Hydrolase</keyword>
<keyword evidence="4 6" id="KW-0067">ATP-binding</keyword>
<evidence type="ECO:0000256" key="2">
    <source>
        <dbReference type="ARBA" id="ARBA00022801"/>
    </source>
</evidence>
<proteinExistence type="predicted"/>
<keyword evidence="1 6" id="KW-0547">Nucleotide-binding</keyword>
<evidence type="ECO:0000256" key="3">
    <source>
        <dbReference type="ARBA" id="ARBA00022806"/>
    </source>
</evidence>
<sequence>MSGLTPEQQDVVDAPMVPLCVIACAGSGKTKTAVHRVVRMRHNLGEARGRVALLSFSNVAVDTFREAYDDLASSLPSGAGRSRVDIDTLDGFITTNVIRPHGHRTMKSPRAAFLVTGDEAFLEGFKFPTSSFPQSIKALNLAFLNGKEVFFYMFNDQVVIVDSSVARNLIAKLGRTGAYTHDLGRYWAYRTLKEQPKLLAALSRRYPHIVIDEAQDIGSVHQAILELLIGAGSCVTLIGDPNQGIYEFAGADGKFLIEYHQRAGVLQHSLKRNFRSAPSIVDLANCLCGRDDVAERSAPATPHGAFFTGYKGDQYPQLISSFQGAMSAAGADIKRSAVLCRAKKLAGTLRGDEAPAGQGLVRLFAAAAVLRDRRKDFLKAFQRVAVAVVALLDNAPHGLVSQITQPSNKPDDRELRKVIWAFTRDPATGLPSASLVADAQWHAHLLARIKVLLVNLDTKFGLKRVANLGNKLSKKALPSTPLTSAADLADGGATALRIDTVHKAKGESLDAVLYVTTKEHAQALLGGVATELGRIGYVAATRTRNLLWVAVPHNSLKELRPQLLERGFKEVGLSATPTPAAKSTHDVLLPLPLKATKPQASA</sequence>
<dbReference type="SUPFAM" id="SSF52540">
    <property type="entry name" value="P-loop containing nucleoside triphosphate hydrolases"/>
    <property type="match status" value="1"/>
</dbReference>
<dbReference type="EMBL" id="CP104562">
    <property type="protein sequence ID" value="UXH80673.1"/>
    <property type="molecule type" value="Genomic_DNA"/>
</dbReference>
<evidence type="ECO:0000256" key="4">
    <source>
        <dbReference type="ARBA" id="ARBA00022840"/>
    </source>
</evidence>
<dbReference type="InterPro" id="IPR000212">
    <property type="entry name" value="DNA_helicase_UvrD/REP"/>
</dbReference>
<dbReference type="PANTHER" id="PTHR11070:SF2">
    <property type="entry name" value="ATP-DEPENDENT DNA HELICASE SRS2"/>
    <property type="match status" value="1"/>
</dbReference>
<accession>A0ABY6B5N1</accession>
<evidence type="ECO:0000256" key="1">
    <source>
        <dbReference type="ARBA" id="ARBA00022741"/>
    </source>
</evidence>
<protein>
    <recommendedName>
        <fullName evidence="5">DNA 3'-5' helicase II</fullName>
    </recommendedName>
</protein>
<dbReference type="RefSeq" id="WP_261760490.1">
    <property type="nucleotide sequence ID" value="NZ_CP104562.2"/>
</dbReference>
<keyword evidence="9" id="KW-1185">Reference proteome</keyword>
<gene>
    <name evidence="8" type="ORF">N4261_12670</name>
</gene>
<name>A0ABY6B5N1_9BURK</name>
<evidence type="ECO:0000313" key="8">
    <source>
        <dbReference type="EMBL" id="UXH80673.1"/>
    </source>
</evidence>
<dbReference type="InterPro" id="IPR027417">
    <property type="entry name" value="P-loop_NTPase"/>
</dbReference>
<evidence type="ECO:0000256" key="5">
    <source>
        <dbReference type="ARBA" id="ARBA00034923"/>
    </source>
</evidence>
<dbReference type="PANTHER" id="PTHR11070">
    <property type="entry name" value="UVRD / RECB / PCRA DNA HELICASE FAMILY MEMBER"/>
    <property type="match status" value="1"/>
</dbReference>
<feature type="binding site" evidence="6">
    <location>
        <begin position="23"/>
        <end position="30"/>
    </location>
    <ligand>
        <name>ATP</name>
        <dbReference type="ChEBI" id="CHEBI:30616"/>
    </ligand>
</feature>
<evidence type="ECO:0000256" key="6">
    <source>
        <dbReference type="PROSITE-ProRule" id="PRU00560"/>
    </source>
</evidence>
<keyword evidence="3 6" id="KW-0347">Helicase</keyword>
<dbReference type="Proteomes" id="UP001064933">
    <property type="component" value="Chromosome"/>
</dbReference>